<keyword evidence="2" id="KW-1185">Reference proteome</keyword>
<accession>A0A9D4N650</accession>
<reference evidence="1" key="1">
    <citation type="journal article" date="2019" name="bioRxiv">
        <title>The Genome of the Zebra Mussel, Dreissena polymorpha: A Resource for Invasive Species Research.</title>
        <authorList>
            <person name="McCartney M.A."/>
            <person name="Auch B."/>
            <person name="Kono T."/>
            <person name="Mallez S."/>
            <person name="Zhang Y."/>
            <person name="Obille A."/>
            <person name="Becker A."/>
            <person name="Abrahante J.E."/>
            <person name="Garbe J."/>
            <person name="Badalamenti J.P."/>
            <person name="Herman A."/>
            <person name="Mangelson H."/>
            <person name="Liachko I."/>
            <person name="Sullivan S."/>
            <person name="Sone E.D."/>
            <person name="Koren S."/>
            <person name="Silverstein K.A.T."/>
            <person name="Beckman K.B."/>
            <person name="Gohl D.M."/>
        </authorList>
    </citation>
    <scope>NUCLEOTIDE SEQUENCE</scope>
    <source>
        <strain evidence="1">Duluth1</strain>
        <tissue evidence="1">Whole animal</tissue>
    </source>
</reference>
<sequence length="56" mass="6228">MEEADVRMIPHAVNATAEGSRRCVIVSGDKDVVVLALHFFSMLNYVDCRNFGSVQE</sequence>
<proteinExistence type="predicted"/>
<reference evidence="1" key="2">
    <citation type="submission" date="2020-11" db="EMBL/GenBank/DDBJ databases">
        <authorList>
            <person name="McCartney M.A."/>
            <person name="Auch B."/>
            <person name="Kono T."/>
            <person name="Mallez S."/>
            <person name="Becker A."/>
            <person name="Gohl D.M."/>
            <person name="Silverstein K.A.T."/>
            <person name="Koren S."/>
            <person name="Bechman K.B."/>
            <person name="Herman A."/>
            <person name="Abrahante J.E."/>
            <person name="Garbe J."/>
        </authorList>
    </citation>
    <scope>NUCLEOTIDE SEQUENCE</scope>
    <source>
        <strain evidence="1">Duluth1</strain>
        <tissue evidence="1">Whole animal</tissue>
    </source>
</reference>
<dbReference type="EMBL" id="JAIWYP010000001">
    <property type="protein sequence ID" value="KAH3889760.1"/>
    <property type="molecule type" value="Genomic_DNA"/>
</dbReference>
<evidence type="ECO:0000313" key="1">
    <source>
        <dbReference type="EMBL" id="KAH3889760.1"/>
    </source>
</evidence>
<comment type="caution">
    <text evidence="1">The sequence shown here is derived from an EMBL/GenBank/DDBJ whole genome shotgun (WGS) entry which is preliminary data.</text>
</comment>
<organism evidence="1 2">
    <name type="scientific">Dreissena polymorpha</name>
    <name type="common">Zebra mussel</name>
    <name type="synonym">Mytilus polymorpha</name>
    <dbReference type="NCBI Taxonomy" id="45954"/>
    <lineage>
        <taxon>Eukaryota</taxon>
        <taxon>Metazoa</taxon>
        <taxon>Spiralia</taxon>
        <taxon>Lophotrochozoa</taxon>
        <taxon>Mollusca</taxon>
        <taxon>Bivalvia</taxon>
        <taxon>Autobranchia</taxon>
        <taxon>Heteroconchia</taxon>
        <taxon>Euheterodonta</taxon>
        <taxon>Imparidentia</taxon>
        <taxon>Neoheterodontei</taxon>
        <taxon>Myida</taxon>
        <taxon>Dreissenoidea</taxon>
        <taxon>Dreissenidae</taxon>
        <taxon>Dreissena</taxon>
    </lineage>
</organism>
<gene>
    <name evidence="1" type="ORF">DPMN_013823</name>
</gene>
<protein>
    <submittedName>
        <fullName evidence="1">Uncharacterized protein</fullName>
    </submittedName>
</protein>
<dbReference type="Proteomes" id="UP000828390">
    <property type="component" value="Unassembled WGS sequence"/>
</dbReference>
<dbReference type="AlphaFoldDB" id="A0A9D4N650"/>
<name>A0A9D4N650_DREPO</name>
<evidence type="ECO:0000313" key="2">
    <source>
        <dbReference type="Proteomes" id="UP000828390"/>
    </source>
</evidence>